<proteinExistence type="predicted"/>
<protein>
    <submittedName>
        <fullName evidence="1">Uncharacterized protein</fullName>
    </submittedName>
</protein>
<reference evidence="1" key="1">
    <citation type="submission" date="2014-11" db="EMBL/GenBank/DDBJ databases">
        <authorList>
            <person name="Amaro Gonzalez C."/>
        </authorList>
    </citation>
    <scope>NUCLEOTIDE SEQUENCE</scope>
</reference>
<dbReference type="AlphaFoldDB" id="A0A0E9R6K1"/>
<name>A0A0E9R6K1_ANGAN</name>
<accession>A0A0E9R6K1</accession>
<evidence type="ECO:0000313" key="1">
    <source>
        <dbReference type="EMBL" id="JAH24115.1"/>
    </source>
</evidence>
<dbReference type="EMBL" id="GBXM01084462">
    <property type="protein sequence ID" value="JAH24115.1"/>
    <property type="molecule type" value="Transcribed_RNA"/>
</dbReference>
<organism evidence="1">
    <name type="scientific">Anguilla anguilla</name>
    <name type="common">European freshwater eel</name>
    <name type="synonym">Muraena anguilla</name>
    <dbReference type="NCBI Taxonomy" id="7936"/>
    <lineage>
        <taxon>Eukaryota</taxon>
        <taxon>Metazoa</taxon>
        <taxon>Chordata</taxon>
        <taxon>Craniata</taxon>
        <taxon>Vertebrata</taxon>
        <taxon>Euteleostomi</taxon>
        <taxon>Actinopterygii</taxon>
        <taxon>Neopterygii</taxon>
        <taxon>Teleostei</taxon>
        <taxon>Anguilliformes</taxon>
        <taxon>Anguillidae</taxon>
        <taxon>Anguilla</taxon>
    </lineage>
</organism>
<sequence length="32" mass="3540">MFLSTSPLQREISGMVKGFHTGSRVFLITSVL</sequence>
<reference evidence="1" key="2">
    <citation type="journal article" date="2015" name="Fish Shellfish Immunol.">
        <title>Early steps in the European eel (Anguilla anguilla)-Vibrio vulnificus interaction in the gills: Role of the RtxA13 toxin.</title>
        <authorList>
            <person name="Callol A."/>
            <person name="Pajuelo D."/>
            <person name="Ebbesson L."/>
            <person name="Teles M."/>
            <person name="MacKenzie S."/>
            <person name="Amaro C."/>
        </authorList>
    </citation>
    <scope>NUCLEOTIDE SEQUENCE</scope>
</reference>